<evidence type="ECO:0000313" key="1">
    <source>
        <dbReference type="EMBL" id="KAJ0172048.1"/>
    </source>
</evidence>
<accession>A0ACC1CKH6</accession>
<dbReference type="EMBL" id="CM034408">
    <property type="protein sequence ID" value="KAJ0172048.1"/>
    <property type="molecule type" value="Genomic_DNA"/>
</dbReference>
<sequence length="72" mass="8001">MVRVFLIFIVIASIWVLSEGQLTFSSGWGQGKRSIRTDIGDGCTTEEALYAIYKLVENEAEKLVSCQTEGKN</sequence>
<reference evidence="1 2" key="1">
    <citation type="journal article" date="2021" name="Front. Genet.">
        <title>Chromosome-Level Genome Assembly Reveals Significant Gene Expansion in the Toll and IMD Signaling Pathways of Dendrolimus kikuchii.</title>
        <authorList>
            <person name="Zhou J."/>
            <person name="Wu P."/>
            <person name="Xiong Z."/>
            <person name="Liu N."/>
            <person name="Zhao N."/>
            <person name="Ji M."/>
            <person name="Qiu Y."/>
            <person name="Yang B."/>
        </authorList>
    </citation>
    <scope>NUCLEOTIDE SEQUENCE [LARGE SCALE GENOMIC DNA]</scope>
    <source>
        <strain evidence="1">Ann1</strain>
    </source>
</reference>
<proteinExistence type="predicted"/>
<gene>
    <name evidence="1" type="ORF">K1T71_012021</name>
</gene>
<organism evidence="1 2">
    <name type="scientific">Dendrolimus kikuchii</name>
    <dbReference type="NCBI Taxonomy" id="765133"/>
    <lineage>
        <taxon>Eukaryota</taxon>
        <taxon>Metazoa</taxon>
        <taxon>Ecdysozoa</taxon>
        <taxon>Arthropoda</taxon>
        <taxon>Hexapoda</taxon>
        <taxon>Insecta</taxon>
        <taxon>Pterygota</taxon>
        <taxon>Neoptera</taxon>
        <taxon>Endopterygota</taxon>
        <taxon>Lepidoptera</taxon>
        <taxon>Glossata</taxon>
        <taxon>Ditrysia</taxon>
        <taxon>Bombycoidea</taxon>
        <taxon>Lasiocampidae</taxon>
        <taxon>Dendrolimus</taxon>
    </lineage>
</organism>
<name>A0ACC1CKH6_9NEOP</name>
<evidence type="ECO:0000313" key="2">
    <source>
        <dbReference type="Proteomes" id="UP000824533"/>
    </source>
</evidence>
<protein>
    <submittedName>
        <fullName evidence="1">Uncharacterized protein</fullName>
    </submittedName>
</protein>
<dbReference type="Proteomes" id="UP000824533">
    <property type="component" value="Linkage Group LG22"/>
</dbReference>
<keyword evidence="2" id="KW-1185">Reference proteome</keyword>
<comment type="caution">
    <text evidence="1">The sequence shown here is derived from an EMBL/GenBank/DDBJ whole genome shotgun (WGS) entry which is preliminary data.</text>
</comment>